<dbReference type="PANTHER" id="PTHR47926:SF347">
    <property type="entry name" value="PENTATRICOPEPTIDE REPEAT-CONTAINING PROTEIN"/>
    <property type="match status" value="1"/>
</dbReference>
<dbReference type="Proteomes" id="UP000657918">
    <property type="component" value="Chromosome 16"/>
</dbReference>
<dbReference type="EMBL" id="JADGMS010000016">
    <property type="protein sequence ID" value="KAF9664979.1"/>
    <property type="molecule type" value="Genomic_DNA"/>
</dbReference>
<evidence type="ECO:0000313" key="4">
    <source>
        <dbReference type="Proteomes" id="UP000657918"/>
    </source>
</evidence>
<keyword evidence="1" id="KW-0677">Repeat</keyword>
<dbReference type="PANTHER" id="PTHR47926">
    <property type="entry name" value="PENTATRICOPEPTIDE REPEAT-CONTAINING PROTEIN"/>
    <property type="match status" value="1"/>
</dbReference>
<evidence type="ECO:0000256" key="2">
    <source>
        <dbReference type="PROSITE-ProRule" id="PRU00708"/>
    </source>
</evidence>
<dbReference type="Pfam" id="PF13041">
    <property type="entry name" value="PPR_2"/>
    <property type="match status" value="1"/>
</dbReference>
<proteinExistence type="predicted"/>
<organism evidence="3 4">
    <name type="scientific">Salix dunnii</name>
    <dbReference type="NCBI Taxonomy" id="1413687"/>
    <lineage>
        <taxon>Eukaryota</taxon>
        <taxon>Viridiplantae</taxon>
        <taxon>Streptophyta</taxon>
        <taxon>Embryophyta</taxon>
        <taxon>Tracheophyta</taxon>
        <taxon>Spermatophyta</taxon>
        <taxon>Magnoliopsida</taxon>
        <taxon>eudicotyledons</taxon>
        <taxon>Gunneridae</taxon>
        <taxon>Pentapetalae</taxon>
        <taxon>rosids</taxon>
        <taxon>fabids</taxon>
        <taxon>Malpighiales</taxon>
        <taxon>Salicaceae</taxon>
        <taxon>Saliceae</taxon>
        <taxon>Salix</taxon>
    </lineage>
</organism>
<dbReference type="PROSITE" id="PS51375">
    <property type="entry name" value="PPR"/>
    <property type="match status" value="1"/>
</dbReference>
<dbReference type="FunFam" id="1.25.40.10:FF:001139">
    <property type="entry name" value="Uncharacterized protein"/>
    <property type="match status" value="1"/>
</dbReference>
<dbReference type="InterPro" id="IPR046960">
    <property type="entry name" value="PPR_At4g14850-like_plant"/>
</dbReference>
<dbReference type="Gene3D" id="1.25.40.10">
    <property type="entry name" value="Tetratricopeptide repeat domain"/>
    <property type="match status" value="1"/>
</dbReference>
<accession>A0A835JAW7</accession>
<dbReference type="InterPro" id="IPR002885">
    <property type="entry name" value="PPR_rpt"/>
</dbReference>
<dbReference type="OrthoDB" id="768257at2759"/>
<name>A0A835JAW7_9ROSI</name>
<keyword evidence="4" id="KW-1185">Reference proteome</keyword>
<feature type="repeat" description="PPR" evidence="2">
    <location>
        <begin position="162"/>
        <end position="196"/>
    </location>
</feature>
<dbReference type="GO" id="GO:0003723">
    <property type="term" value="F:RNA binding"/>
    <property type="evidence" value="ECO:0007669"/>
    <property type="project" value="InterPro"/>
</dbReference>
<comment type="caution">
    <text evidence="3">The sequence shown here is derived from an EMBL/GenBank/DDBJ whole genome shotgun (WGS) entry which is preliminary data.</text>
</comment>
<dbReference type="InterPro" id="IPR011990">
    <property type="entry name" value="TPR-like_helical_dom_sf"/>
</dbReference>
<evidence type="ECO:0008006" key="5">
    <source>
        <dbReference type="Google" id="ProtNLM"/>
    </source>
</evidence>
<sequence length="293" mass="32912">MNIVSLQTRFRKKLPCATQLFQTLSQHRPFSSHKFRRTTQTKRLDKALRILDIITPRPTAPANGQNHIRLIQDFLQTHSNRTSEQRLRNDLISPNSDDGDFSVFDEILESSFIYNEEDSNATSFSFDASVLSNAVSSCASTRDLRSGIQYHCLAICTGFIANAYIGSSLITFYGKCGELDDAYKVFKEMPVRNVVSWTAIISGFAQEWQIDMCSQLYCLMRNSTLKPNDFTFTSLLSACTGSGALGQDHMITLGRAPEMQEHGNAKTKTWVLGGWPAMDSAVATRFYVKDVEK</sequence>
<gene>
    <name evidence="3" type="ORF">SADUNF_Sadunf16G0074600</name>
</gene>
<evidence type="ECO:0000313" key="3">
    <source>
        <dbReference type="EMBL" id="KAF9664979.1"/>
    </source>
</evidence>
<dbReference type="GO" id="GO:0009451">
    <property type="term" value="P:RNA modification"/>
    <property type="evidence" value="ECO:0007669"/>
    <property type="project" value="InterPro"/>
</dbReference>
<reference evidence="3 4" key="1">
    <citation type="submission" date="2020-10" db="EMBL/GenBank/DDBJ databases">
        <title>Plant Genome Project.</title>
        <authorList>
            <person name="Zhang R.-G."/>
        </authorList>
    </citation>
    <scope>NUCLEOTIDE SEQUENCE [LARGE SCALE GENOMIC DNA]</scope>
    <source>
        <strain evidence="3">FAFU-HL-1</strain>
        <tissue evidence="3">Leaf</tissue>
    </source>
</reference>
<dbReference type="AlphaFoldDB" id="A0A835JAW7"/>
<protein>
    <recommendedName>
        <fullName evidence="5">Pentatricopeptide repeat-containing protein</fullName>
    </recommendedName>
</protein>
<dbReference type="NCBIfam" id="TIGR00756">
    <property type="entry name" value="PPR"/>
    <property type="match status" value="1"/>
</dbReference>
<evidence type="ECO:0000256" key="1">
    <source>
        <dbReference type="ARBA" id="ARBA00022737"/>
    </source>
</evidence>